<evidence type="ECO:0000313" key="3">
    <source>
        <dbReference type="Proteomes" id="UP000295198"/>
    </source>
</evidence>
<protein>
    <submittedName>
        <fullName evidence="2">Uncharacterized protein</fullName>
    </submittedName>
</protein>
<dbReference type="RefSeq" id="WP_134720453.1">
    <property type="nucleotide sequence ID" value="NZ_SDKM01000043.1"/>
</dbReference>
<accession>A0A4Q4Z5H9</accession>
<dbReference type="AlphaFoldDB" id="A0A4Q4Z5H9"/>
<name>A0A4Q4Z5H9_9ACTN</name>
<feature type="region of interest" description="Disordered" evidence="1">
    <location>
        <begin position="27"/>
        <end position="60"/>
    </location>
</feature>
<dbReference type="EMBL" id="SDKM01000043">
    <property type="protein sequence ID" value="RYP82698.1"/>
    <property type="molecule type" value="Genomic_DNA"/>
</dbReference>
<reference evidence="2 3" key="1">
    <citation type="submission" date="2019-01" db="EMBL/GenBank/DDBJ databases">
        <title>Nocardioides guangzhouensis sp. nov., an actinobacterium isolated from soil.</title>
        <authorList>
            <person name="Fu Y."/>
            <person name="Cai Y."/>
            <person name="Lin Z."/>
            <person name="Chen P."/>
        </authorList>
    </citation>
    <scope>NUCLEOTIDE SEQUENCE [LARGE SCALE GENOMIC DNA]</scope>
    <source>
        <strain evidence="2 3">130</strain>
    </source>
</reference>
<keyword evidence="3" id="KW-1185">Reference proteome</keyword>
<evidence type="ECO:0000256" key="1">
    <source>
        <dbReference type="SAM" id="MobiDB-lite"/>
    </source>
</evidence>
<feature type="compositionally biased region" description="Basic residues" evidence="1">
    <location>
        <begin position="49"/>
        <end position="60"/>
    </location>
</feature>
<evidence type="ECO:0000313" key="2">
    <source>
        <dbReference type="EMBL" id="RYP82698.1"/>
    </source>
</evidence>
<comment type="caution">
    <text evidence="2">The sequence shown here is derived from an EMBL/GenBank/DDBJ whole genome shotgun (WGS) entry which is preliminary data.</text>
</comment>
<dbReference type="Proteomes" id="UP000295198">
    <property type="component" value="Unassembled WGS sequence"/>
</dbReference>
<proteinExistence type="predicted"/>
<sequence length="60" mass="6356">MNRAVRGSLTEPELLVGWTDPAELAGLDEDDGREAGRVVPGTGCPSAGRARRALSRRVLP</sequence>
<gene>
    <name evidence="2" type="ORF">EKO23_21190</name>
</gene>
<organism evidence="2 3">
    <name type="scientific">Nocardioides guangzhouensis</name>
    <dbReference type="NCBI Taxonomy" id="2497878"/>
    <lineage>
        <taxon>Bacteria</taxon>
        <taxon>Bacillati</taxon>
        <taxon>Actinomycetota</taxon>
        <taxon>Actinomycetes</taxon>
        <taxon>Propionibacteriales</taxon>
        <taxon>Nocardioidaceae</taxon>
        <taxon>Nocardioides</taxon>
    </lineage>
</organism>